<feature type="compositionally biased region" description="Pro residues" evidence="1">
    <location>
        <begin position="766"/>
        <end position="777"/>
    </location>
</feature>
<evidence type="ECO:0000259" key="3">
    <source>
        <dbReference type="Pfam" id="PF13968"/>
    </source>
</evidence>
<feature type="transmembrane region" description="Helical" evidence="2">
    <location>
        <begin position="894"/>
        <end position="913"/>
    </location>
</feature>
<evidence type="ECO:0000256" key="2">
    <source>
        <dbReference type="SAM" id="Phobius"/>
    </source>
</evidence>
<keyword evidence="5" id="KW-1185">Reference proteome</keyword>
<feature type="transmembrane region" description="Helical" evidence="2">
    <location>
        <begin position="451"/>
        <end position="476"/>
    </location>
</feature>
<organism evidence="4 5">
    <name type="scientific">Oryza rufipogon</name>
    <name type="common">Brownbeard rice</name>
    <name type="synonym">Asian wild rice</name>
    <dbReference type="NCBI Taxonomy" id="4529"/>
    <lineage>
        <taxon>Eukaryota</taxon>
        <taxon>Viridiplantae</taxon>
        <taxon>Streptophyta</taxon>
        <taxon>Embryophyta</taxon>
        <taxon>Tracheophyta</taxon>
        <taxon>Spermatophyta</taxon>
        <taxon>Magnoliopsida</taxon>
        <taxon>Liliopsida</taxon>
        <taxon>Poales</taxon>
        <taxon>Poaceae</taxon>
        <taxon>BOP clade</taxon>
        <taxon>Oryzoideae</taxon>
        <taxon>Oryzeae</taxon>
        <taxon>Oryzinae</taxon>
        <taxon>Oryza</taxon>
    </lineage>
</organism>
<accession>A0A0E0RAZ6</accession>
<dbReference type="STRING" id="4529.A0A0E0RAZ6"/>
<dbReference type="Pfam" id="PF13968">
    <property type="entry name" value="DUF4220"/>
    <property type="match status" value="2"/>
</dbReference>
<dbReference type="Proteomes" id="UP000008022">
    <property type="component" value="Unassembled WGS sequence"/>
</dbReference>
<dbReference type="Gramene" id="ORUFI11G21490.1">
    <property type="protein sequence ID" value="ORUFI11G21490.1"/>
    <property type="gene ID" value="ORUFI11G21490"/>
</dbReference>
<keyword evidence="2" id="KW-1133">Transmembrane helix</keyword>
<protein>
    <recommendedName>
        <fullName evidence="3">DUF4220 domain-containing protein</fullName>
    </recommendedName>
</protein>
<dbReference type="Pfam" id="PF04578">
    <property type="entry name" value="DUF594"/>
    <property type="match status" value="2"/>
</dbReference>
<evidence type="ECO:0000256" key="1">
    <source>
        <dbReference type="SAM" id="MobiDB-lite"/>
    </source>
</evidence>
<dbReference type="InterPro" id="IPR007658">
    <property type="entry name" value="DUF594"/>
</dbReference>
<reference evidence="4" key="2">
    <citation type="submission" date="2015-06" db="UniProtKB">
        <authorList>
            <consortium name="EnsemblPlants"/>
        </authorList>
    </citation>
    <scope>IDENTIFICATION</scope>
</reference>
<dbReference type="PANTHER" id="PTHR31325">
    <property type="entry name" value="OS01G0798800 PROTEIN-RELATED"/>
    <property type="match status" value="1"/>
</dbReference>
<dbReference type="InterPro" id="IPR025315">
    <property type="entry name" value="DUF4220"/>
</dbReference>
<proteinExistence type="predicted"/>
<dbReference type="eggNOG" id="ENOG502QSWW">
    <property type="taxonomic scope" value="Eukaryota"/>
</dbReference>
<dbReference type="EnsemblPlants" id="ORUFI11G21490.1">
    <property type="protein sequence ID" value="ORUFI11G21490.1"/>
    <property type="gene ID" value="ORUFI11G21490"/>
</dbReference>
<keyword evidence="2" id="KW-0472">Membrane</keyword>
<sequence length="1560" mass="177065">MAAVSAVGVGGINIGGGTAAAAGGEGGWRSIGGCFLGRPWHRHRPMGLYSVVYGALCFSHGVRSRRNSAYDNSPVSRSRCSSWLKVLPRVVSIFPGCRSIHHEQLLNPAPGISIAADGSKVAEHKLKQGPGLYTLFCGKTKMSPGAFIAYFLIKWNQETYVFLRIQVIMGFLIFLYMVMFFLSGIFFFSTKRTILSLLDALSDAILVYVIGAMQAAPFKNQLFPVWALMLVSFRSSINCLSSYGTYFELRNALKLLAVAYLNITHGSKFWHVPFWLFWSLLALKCFYRILARHVASRSLWNGRSSELLQEYMGANGNESSFNPGSCNPDTMEGYKYFVYGESQQSKKNGHGLSVKDLRSQVTLDKIWQCDDSFLPSSINMKGKDLSLAFALYRLLRCRLEGATLHAATVHMNRKLVSKRILSDNAGKELFDILELDVEFLRDSLHTSYPMVFCRGLLSLSFTLLLSLVSMASWLYAKIGKVYYPKSELDKARGSLTYSFRYAMHSVISGTELRFPAKILGHREGIIVTGQSVLLQPFSSRMSVWKMISFNFKRNQNKSTVHLKVKRNNSVGKSEKAAVIRALRSMDLEGHPLSRDLPSPRVSDRAESYWLACLEELPRCSRVILVWHIATSLCAINLANDRRINLTSKFQKAHDVANFLSEYCALLANALIKKEGQACLWEILAEVWGHLIVHIAPSSNVEAHAKDLKSDTEFITLIWALFCHCGIEKSELWQEKKGAKSGNDTPGLFSSPPRARTQRAFTSEPGVPRPVPVPTPPQRRPRPAAVAGLPAMPPSMTSLPRRRCRPCLRGQIWPHHDQIGEDTGLGLFLATYFSVGRLKMSPGEFIANFLIKWNQENYILLRIRVIVAFLISLYALMMLFSGIFLFAMKRSMLSFLDAVTDAILVYVMGVMQAAPFKNQLFPVWALMLVSFRSSINCLSSYGTFFELRNSLKLLAVAYLNITHGSKLWHVPFWLFWSLLALNCCYRILARHVASKSLWNGRSSELLQEYMGANGNESNFNPERCNPETMEGYKYFVYGESQKSRMNGHSLSVKDLRTPITLDKIWQCECDDDMLLSSIKRQGKDLSLSFALSRLLRCRLEGAKLHADTVSMTRKLISKRILAEDPENEQLGIRILELDVEFLRDSLHTSYPMVFCSGFLSLSFTILACLVKFLVVLWLYKDISKVYSLDLDPLSFYKDFNKRGLRLYIDETRITTYSLTSVIILETWEVLTYFESNWTRLLAMCKFVNCRNRCLKFVLNMLFRFHYMLNLVKRFDISCLQQCPTMFMRSFGFCSTMFKWEMTPFIKGRNPNESVKARVIQALRSMDLEGHPLSKDLPSPRLSVRAERYWLASVADVPRCSRVILVWHIATCLCEIKFANDSFTGCCLKWMSMLPSTEVDETDDELDKSYAVTYYLSRYCMHLLVSKRKLLPEDILVSKKTLQDTVQCAREMLKGCNSFQSVYDKLMEEPQKALVPDAHDMNLSGNILQQGAIMANALIVNEEDEACRWEILAEVWAHLIVHIAPSSRIEAHAENLKSGSEFITVIWALFSHCGIEKSELWQ</sequence>
<dbReference type="HOGENOM" id="CLU_245987_0_0_1"/>
<feature type="domain" description="DUF4220" evidence="3">
    <location>
        <begin position="199"/>
        <end position="476"/>
    </location>
</feature>
<feature type="transmembrane region" description="Helical" evidence="2">
    <location>
        <begin position="864"/>
        <end position="887"/>
    </location>
</feature>
<feature type="transmembrane region" description="Helical" evidence="2">
    <location>
        <begin position="1152"/>
        <end position="1178"/>
    </location>
</feature>
<reference evidence="5" key="1">
    <citation type="submission" date="2013-06" db="EMBL/GenBank/DDBJ databases">
        <authorList>
            <person name="Zhao Q."/>
        </authorList>
    </citation>
    <scope>NUCLEOTIDE SEQUENCE</scope>
    <source>
        <strain evidence="5">cv. W1943</strain>
    </source>
</reference>
<feature type="transmembrane region" description="Helical" evidence="2">
    <location>
        <begin position="969"/>
        <end position="987"/>
    </location>
</feature>
<name>A0A0E0RAZ6_ORYRU</name>
<feature type="domain" description="DUF4220" evidence="3">
    <location>
        <begin position="897"/>
        <end position="1254"/>
    </location>
</feature>
<keyword evidence="2" id="KW-0812">Transmembrane</keyword>
<evidence type="ECO:0000313" key="5">
    <source>
        <dbReference type="Proteomes" id="UP000008022"/>
    </source>
</evidence>
<evidence type="ECO:0000313" key="4">
    <source>
        <dbReference type="EnsemblPlants" id="ORUFI11G21490.1"/>
    </source>
</evidence>
<feature type="transmembrane region" description="Helical" evidence="2">
    <location>
        <begin position="269"/>
        <end position="287"/>
    </location>
</feature>
<feature type="region of interest" description="Disordered" evidence="1">
    <location>
        <begin position="735"/>
        <end position="786"/>
    </location>
</feature>
<feature type="transmembrane region" description="Helical" evidence="2">
    <location>
        <begin position="161"/>
        <end position="188"/>
    </location>
</feature>
<feature type="transmembrane region" description="Helical" evidence="2">
    <location>
        <begin position="194"/>
        <end position="213"/>
    </location>
</feature>